<organism evidence="2">
    <name type="scientific">Candidatus Electrothrix aestuarii</name>
    <dbReference type="NCBI Taxonomy" id="3062594"/>
    <lineage>
        <taxon>Bacteria</taxon>
        <taxon>Pseudomonadati</taxon>
        <taxon>Thermodesulfobacteriota</taxon>
        <taxon>Desulfobulbia</taxon>
        <taxon>Desulfobulbales</taxon>
        <taxon>Desulfobulbaceae</taxon>
        <taxon>Candidatus Electrothrix</taxon>
    </lineage>
</organism>
<dbReference type="PANTHER" id="PTHR33933">
    <property type="entry name" value="NUCLEOTIDYLTRANSFERASE"/>
    <property type="match status" value="1"/>
</dbReference>
<proteinExistence type="predicted"/>
<reference evidence="2" key="1">
    <citation type="journal article" date="2024" name="Syst. Appl. Microbiol.">
        <title>First single-strain enrichments of Electrothrix cable bacteria, description of E. aestuarii sp. nov. and E. rattekaaiensis sp. nov., and proposal of a cable bacteria taxonomy following the rules of the SeqCode.</title>
        <authorList>
            <person name="Plum-Jensen L.E."/>
            <person name="Schramm A."/>
            <person name="Marshall I.P.G."/>
        </authorList>
    </citation>
    <scope>NUCLEOTIDE SEQUENCE</scope>
    <source>
        <strain evidence="2">Rat1</strain>
    </source>
</reference>
<dbReference type="PANTHER" id="PTHR33933:SF1">
    <property type="entry name" value="PROTEIN ADENYLYLTRANSFERASE MNTA-RELATED"/>
    <property type="match status" value="1"/>
</dbReference>
<sequence length="96" mass="11184">MARTTRYCADGLIYTILHGSRVRNEARQDSDWDFLIIADHPLDREIITKLKDGLYDIELENDEVVSSIIRSRQEWSSPEYDALPFKKAVEREGVEL</sequence>
<dbReference type="AlphaFoldDB" id="A0AAU8M1G6"/>
<dbReference type="Gene3D" id="3.30.460.10">
    <property type="entry name" value="Beta Polymerase, domain 2"/>
    <property type="match status" value="1"/>
</dbReference>
<dbReference type="SUPFAM" id="SSF81301">
    <property type="entry name" value="Nucleotidyltransferase"/>
    <property type="match status" value="1"/>
</dbReference>
<evidence type="ECO:0000313" key="2">
    <source>
        <dbReference type="EMBL" id="XCN75389.1"/>
    </source>
</evidence>
<dbReference type="InterPro" id="IPR041633">
    <property type="entry name" value="Polbeta"/>
</dbReference>
<dbReference type="InterPro" id="IPR043519">
    <property type="entry name" value="NT_sf"/>
</dbReference>
<accession>A0AAU8M1G6</accession>
<evidence type="ECO:0000259" key="1">
    <source>
        <dbReference type="Pfam" id="PF18765"/>
    </source>
</evidence>
<dbReference type="InterPro" id="IPR052548">
    <property type="entry name" value="Type_VII_TA_antitoxin"/>
</dbReference>
<dbReference type="CDD" id="cd05403">
    <property type="entry name" value="NT_KNTase_like"/>
    <property type="match status" value="1"/>
</dbReference>
<feature type="domain" description="Polymerase beta nucleotidyltransferase" evidence="1">
    <location>
        <begin position="15"/>
        <end position="62"/>
    </location>
</feature>
<name>A0AAU8M1G6_9BACT</name>
<dbReference type="Pfam" id="PF18765">
    <property type="entry name" value="Polbeta"/>
    <property type="match status" value="1"/>
</dbReference>
<dbReference type="KEGG" id="eaj:Q3M24_02910"/>
<reference evidence="2" key="2">
    <citation type="submission" date="2024-06" db="EMBL/GenBank/DDBJ databases">
        <authorList>
            <person name="Plum-Jensen L.E."/>
            <person name="Schramm A."/>
            <person name="Marshall I.P.G."/>
        </authorList>
    </citation>
    <scope>NUCLEOTIDE SEQUENCE</scope>
    <source>
        <strain evidence="2">Rat1</strain>
    </source>
</reference>
<dbReference type="EMBL" id="CP159373">
    <property type="protein sequence ID" value="XCN75389.1"/>
    <property type="molecule type" value="Genomic_DNA"/>
</dbReference>
<gene>
    <name evidence="2" type="ORF">Q3M24_02910</name>
</gene>
<protein>
    <submittedName>
        <fullName evidence="2">Nucleotidyltransferase domain-containing protein</fullName>
    </submittedName>
</protein>